<dbReference type="RefSeq" id="WP_088249335.1">
    <property type="nucleotide sequence ID" value="NZ_NHMK01000022.1"/>
</dbReference>
<evidence type="ECO:0000313" key="1">
    <source>
        <dbReference type="EMBL" id="OWL94701.1"/>
    </source>
</evidence>
<comment type="caution">
    <text evidence="1">The sequence shown here is derived from an EMBL/GenBank/DDBJ whole genome shotgun (WGS) entry which is preliminary data.</text>
</comment>
<proteinExistence type="predicted"/>
<name>A0A246BHL6_9DEIO</name>
<keyword evidence="2" id="KW-1185">Reference proteome</keyword>
<gene>
    <name evidence="1" type="ORF">CBQ26_14375</name>
</gene>
<accession>A0A246BHL6</accession>
<protein>
    <submittedName>
        <fullName evidence="1">Uncharacterized protein</fullName>
    </submittedName>
</protein>
<evidence type="ECO:0000313" key="2">
    <source>
        <dbReference type="Proteomes" id="UP000197208"/>
    </source>
</evidence>
<organism evidence="1 2">
    <name type="scientific">Deinococcus indicus</name>
    <dbReference type="NCBI Taxonomy" id="223556"/>
    <lineage>
        <taxon>Bacteria</taxon>
        <taxon>Thermotogati</taxon>
        <taxon>Deinococcota</taxon>
        <taxon>Deinococci</taxon>
        <taxon>Deinococcales</taxon>
        <taxon>Deinococcaceae</taxon>
        <taxon>Deinococcus</taxon>
    </lineage>
</organism>
<dbReference type="Proteomes" id="UP000197208">
    <property type="component" value="Unassembled WGS sequence"/>
</dbReference>
<dbReference type="AlphaFoldDB" id="A0A246BHL6"/>
<dbReference type="EMBL" id="NHMK01000022">
    <property type="protein sequence ID" value="OWL94701.1"/>
    <property type="molecule type" value="Genomic_DNA"/>
</dbReference>
<sequence length="257" mass="29020">MTLPQDKHTIGKIGVITAAYLMTLHHNYELGYRAPAAARTLMGRLTAQLWFHARQLTPPRAEREIQTAAASGMADLFEVPLEDRALLCAARVCDAAAGVGLHGDMDPAEVAKHLFCLATYNNFWLNRVFTPPPHSPLVRPLTSREHLYFEFLYHMGWEALFKEINADVRATHPHQWQDLQRRLQRRTELAPPPTQTEGAVVDAYRRDLAKVTSEAHWMSISMETIAGTFVPYDASYTAWTADSCLEALIECHLRILS</sequence>
<reference evidence="1 2" key="1">
    <citation type="submission" date="2017-05" db="EMBL/GenBank/DDBJ databases">
        <title>De novo genome assembly of Deniococcus indicus strain DR1.</title>
        <authorList>
            <person name="Chauhan D."/>
            <person name="Yennamalli R.M."/>
            <person name="Priyadarshini R."/>
        </authorList>
    </citation>
    <scope>NUCLEOTIDE SEQUENCE [LARGE SCALE GENOMIC DNA]</scope>
    <source>
        <strain evidence="1 2">DR1</strain>
    </source>
</reference>